<dbReference type="OMA" id="RWEKCTL"/>
<dbReference type="SMART" id="SM00220">
    <property type="entry name" value="S_TKc"/>
    <property type="match status" value="1"/>
</dbReference>
<dbReference type="PANTHER" id="PTHR44305:SF2">
    <property type="entry name" value="SI:DKEY-192D15.2"/>
    <property type="match status" value="1"/>
</dbReference>
<dbReference type="InterPro" id="IPR006652">
    <property type="entry name" value="Kelch_1"/>
</dbReference>
<reference evidence="2 3" key="1">
    <citation type="journal article" date="2015" name="Sci. Rep.">
        <title>Genome of the facultative scuticociliatosis pathogen Pseudocohnilembus persalinus provides insight into its virulence through horizontal gene transfer.</title>
        <authorList>
            <person name="Xiong J."/>
            <person name="Wang G."/>
            <person name="Cheng J."/>
            <person name="Tian M."/>
            <person name="Pan X."/>
            <person name="Warren A."/>
            <person name="Jiang C."/>
            <person name="Yuan D."/>
            <person name="Miao W."/>
        </authorList>
    </citation>
    <scope>NUCLEOTIDE SEQUENCE [LARGE SCALE GENOMIC DNA]</scope>
    <source>
        <strain evidence="2">36N120E</strain>
    </source>
</reference>
<name>A0A0V0QZJ4_PSEPJ</name>
<dbReference type="Gene3D" id="1.10.510.10">
    <property type="entry name" value="Transferase(Phosphotransferase) domain 1"/>
    <property type="match status" value="1"/>
</dbReference>
<dbReference type="OrthoDB" id="308139at2759"/>
<dbReference type="GO" id="GO:0004672">
    <property type="term" value="F:protein kinase activity"/>
    <property type="evidence" value="ECO:0007669"/>
    <property type="project" value="InterPro"/>
</dbReference>
<keyword evidence="2" id="KW-0418">Kinase</keyword>
<dbReference type="Pfam" id="PF01344">
    <property type="entry name" value="Kelch_1"/>
    <property type="match status" value="1"/>
</dbReference>
<evidence type="ECO:0000313" key="2">
    <source>
        <dbReference type="EMBL" id="KRX07684.1"/>
    </source>
</evidence>
<evidence type="ECO:0000313" key="3">
    <source>
        <dbReference type="Proteomes" id="UP000054937"/>
    </source>
</evidence>
<organism evidence="2 3">
    <name type="scientific">Pseudocohnilembus persalinus</name>
    <name type="common">Ciliate</name>
    <dbReference type="NCBI Taxonomy" id="266149"/>
    <lineage>
        <taxon>Eukaryota</taxon>
        <taxon>Sar</taxon>
        <taxon>Alveolata</taxon>
        <taxon>Ciliophora</taxon>
        <taxon>Intramacronucleata</taxon>
        <taxon>Oligohymenophorea</taxon>
        <taxon>Scuticociliatia</taxon>
        <taxon>Philasterida</taxon>
        <taxon>Pseudocohnilembidae</taxon>
        <taxon>Pseudocohnilembus</taxon>
    </lineage>
</organism>
<dbReference type="Proteomes" id="UP000054937">
    <property type="component" value="Unassembled WGS sequence"/>
</dbReference>
<keyword evidence="2" id="KW-0808">Transferase</keyword>
<evidence type="ECO:0000259" key="1">
    <source>
        <dbReference type="PROSITE" id="PS50011"/>
    </source>
</evidence>
<proteinExistence type="predicted"/>
<sequence length="544" mass="63457">MFRKQDFKKIDLLGSGKKHTKIYKVQHLQTNKIYALKEIEAKTLDKLNEYKEEAVQLSKVQNHPNVIKFFGYYFTETMYNTYRLGLITEYMDHTRNLEVLYRKKKRANQSWKENELISFLFSMISTCSFLQQKGICHRDIKPANLFIMENGECKVIDFGESKDYFYDPNDEDRNTYTVATIRGTPQYLSPILWKAHVIDGNSRYVEHNIYKSDVFSCGLVVCQMAIMNEISGFNNKTPQNDGEQLVKLCMQELESQYSQQFINILALMLIFDECNRPSFTEIEQLFIEHEKQAQNEVDKNGKPKRINELIRVYNQQYNSLLKGSNNQFLQSYFGMNQSTNQQSQIDDKQNGENVQNNIQTSQNKNQLQIQEKQNEQKIEKQNLDQQKKSQTQVQQARSQAAACKINDNEILILGGYNKEEGPLDSIEKYLIKENKFEIVQNLKMPTSLRRFKAVQVGKNTALILGGQTKLSLDSQQVYKLNYETKQIFELQSLEKGGIIENDVLIDKDNSLHIFIEHNNGTSPHSHIKYHYDSNASQYQTQQDI</sequence>
<dbReference type="GO" id="GO:0005524">
    <property type="term" value="F:ATP binding"/>
    <property type="evidence" value="ECO:0007669"/>
    <property type="project" value="InterPro"/>
</dbReference>
<dbReference type="Pfam" id="PF00069">
    <property type="entry name" value="Pkinase"/>
    <property type="match status" value="1"/>
</dbReference>
<feature type="domain" description="Protein kinase" evidence="1">
    <location>
        <begin position="7"/>
        <end position="287"/>
    </location>
</feature>
<dbReference type="InterPro" id="IPR011009">
    <property type="entry name" value="Kinase-like_dom_sf"/>
</dbReference>
<dbReference type="Gene3D" id="2.120.10.80">
    <property type="entry name" value="Kelch-type beta propeller"/>
    <property type="match status" value="1"/>
</dbReference>
<dbReference type="CDD" id="cd00180">
    <property type="entry name" value="PKc"/>
    <property type="match status" value="1"/>
</dbReference>
<dbReference type="InterPro" id="IPR008271">
    <property type="entry name" value="Ser/Thr_kinase_AS"/>
</dbReference>
<dbReference type="PROSITE" id="PS50011">
    <property type="entry name" value="PROTEIN_KINASE_DOM"/>
    <property type="match status" value="1"/>
</dbReference>
<dbReference type="PROSITE" id="PS00108">
    <property type="entry name" value="PROTEIN_KINASE_ST"/>
    <property type="match status" value="1"/>
</dbReference>
<comment type="caution">
    <text evidence="2">The sequence shown here is derived from an EMBL/GenBank/DDBJ whole genome shotgun (WGS) entry which is preliminary data.</text>
</comment>
<dbReference type="InParanoid" id="A0A0V0QZJ4"/>
<dbReference type="InterPro" id="IPR053083">
    <property type="entry name" value="TF_kinase-domain_protein"/>
</dbReference>
<dbReference type="SUPFAM" id="SSF56112">
    <property type="entry name" value="Protein kinase-like (PK-like)"/>
    <property type="match status" value="1"/>
</dbReference>
<gene>
    <name evidence="2" type="ORF">PPERSA_11233</name>
</gene>
<dbReference type="SUPFAM" id="SSF117281">
    <property type="entry name" value="Kelch motif"/>
    <property type="match status" value="1"/>
</dbReference>
<dbReference type="EMBL" id="LDAU01000082">
    <property type="protein sequence ID" value="KRX07684.1"/>
    <property type="molecule type" value="Genomic_DNA"/>
</dbReference>
<dbReference type="InterPro" id="IPR000719">
    <property type="entry name" value="Prot_kinase_dom"/>
</dbReference>
<dbReference type="InterPro" id="IPR015915">
    <property type="entry name" value="Kelch-typ_b-propeller"/>
</dbReference>
<accession>A0A0V0QZJ4</accession>
<protein>
    <submittedName>
        <fullName evidence="2">Protein kinase-like domain</fullName>
    </submittedName>
</protein>
<dbReference type="PANTHER" id="PTHR44305">
    <property type="entry name" value="SI:DKEY-192D15.2-RELATED"/>
    <property type="match status" value="1"/>
</dbReference>
<keyword evidence="3" id="KW-1185">Reference proteome</keyword>
<dbReference type="AlphaFoldDB" id="A0A0V0QZJ4"/>